<dbReference type="Proteomes" id="UP000321124">
    <property type="component" value="Chromosome"/>
</dbReference>
<name>A0A8A7QT01_9GAMM</name>
<evidence type="ECO:0000313" key="2">
    <source>
        <dbReference type="Proteomes" id="UP000321124"/>
    </source>
</evidence>
<dbReference type="AlphaFoldDB" id="A0A8A7QT01"/>
<accession>A0A8A7QT01</accession>
<dbReference type="EMBL" id="CP031775">
    <property type="protein sequence ID" value="QTM65166.2"/>
    <property type="molecule type" value="Genomic_DNA"/>
</dbReference>
<dbReference type="RefSeq" id="WP_208662582.1">
    <property type="nucleotide sequence ID" value="NZ_CP031775.2"/>
</dbReference>
<organism evidence="1 2">
    <name type="scientific">Shewanella decolorationis</name>
    <dbReference type="NCBI Taxonomy" id="256839"/>
    <lineage>
        <taxon>Bacteria</taxon>
        <taxon>Pseudomonadati</taxon>
        <taxon>Pseudomonadota</taxon>
        <taxon>Gammaproteobacteria</taxon>
        <taxon>Alteromonadales</taxon>
        <taxon>Shewanellaceae</taxon>
        <taxon>Shewanella</taxon>
    </lineage>
</organism>
<dbReference type="KEGG" id="sdeo:D0436_23780"/>
<sequence length="73" mass="8416">MNKFFELAKVSPRTLVITGAEDVILAPDTPRIEFSVHHKISLCNLISLHMEHMGVEVVRRYCQKLPINRPMED</sequence>
<reference evidence="1 2" key="1">
    <citation type="journal article" date="2019" name="Ecotoxicol. Environ. Saf.">
        <title>Microbial characterization of heavy metal resistant bacterial strains isolated from an electroplating wastewater treatment plant.</title>
        <authorList>
            <person name="Cai X."/>
            <person name="Zheng X."/>
            <person name="Zhang D."/>
            <person name="Iqbal W."/>
            <person name="Liu C."/>
            <person name="Yang B."/>
            <person name="Zhao X."/>
            <person name="Lu X."/>
            <person name="Mao Y."/>
        </authorList>
    </citation>
    <scope>NUCLEOTIDE SEQUENCE [LARGE SCALE GENOMIC DNA]</scope>
    <source>
        <strain evidence="1 2">Ni1-3</strain>
    </source>
</reference>
<evidence type="ECO:0000313" key="1">
    <source>
        <dbReference type="EMBL" id="QTM65166.2"/>
    </source>
</evidence>
<proteinExistence type="predicted"/>
<gene>
    <name evidence="1" type="ORF">D0436_23780</name>
</gene>
<protein>
    <submittedName>
        <fullName evidence="1">Uncharacterized protein</fullName>
    </submittedName>
</protein>